<evidence type="ECO:0000256" key="1">
    <source>
        <dbReference type="ARBA" id="ARBA00001946"/>
    </source>
</evidence>
<sequence>MNRASKNRVINKFPQPYTKDAAPRQDGNFHIKTRDACASGNTSNIGLRVCKAIVIGDVAVGKTCLINRFVRNAFDNDYKATIGVDFEVERFKILDQDFNLQIWDTAGQERFKCMAAAYYRAAHVIILVFDMTSVTSLENTRRWLDECLDSNSNCYPEVFLVGTKRDLCTQKDIDKMETRAIGMAQDLHAEFWCVSSKSGVNVAEFFCRMVAITFEQAILRGLEEMEQRQGTGRQIGGQIGGGIKVNKKIDLSEDREEKKVKSCCAGQVK</sequence>
<dbReference type="RefSeq" id="XP_020909693.1">
    <property type="nucleotide sequence ID" value="XM_021054034.2"/>
</dbReference>
<accession>A0A913XTW0</accession>
<dbReference type="AlphaFoldDB" id="A0A913XTW0"/>
<evidence type="ECO:0000256" key="9">
    <source>
        <dbReference type="ARBA" id="ARBA00022927"/>
    </source>
</evidence>
<dbReference type="GeneID" id="110247576"/>
<dbReference type="SMART" id="SM00174">
    <property type="entry name" value="RHO"/>
    <property type="match status" value="1"/>
</dbReference>
<name>A0A913XTW0_EXADI</name>
<keyword evidence="12" id="KW-0472">Membrane</keyword>
<dbReference type="PROSITE" id="PS51419">
    <property type="entry name" value="RAB"/>
    <property type="match status" value="1"/>
</dbReference>
<evidence type="ECO:0000313" key="19">
    <source>
        <dbReference type="EnsemblMetazoa" id="XP_020909693.1"/>
    </source>
</evidence>
<dbReference type="Proteomes" id="UP000887567">
    <property type="component" value="Unplaced"/>
</dbReference>
<keyword evidence="14" id="KW-0636">Prenylation</keyword>
<comment type="function">
    <text evidence="17">The small GTPases Rab are key regulators of intracellular membrane trafficking, from the formation of transport vesicles to their fusion with membranes. Rabs cycle between an inactive GDP-bound form and an active GTP-bound form that is able to recruit to membranes different sets of downstream effectors directly responsible for vesicle formation, movement, tethering and fusion.</text>
</comment>
<dbReference type="SUPFAM" id="SSF52540">
    <property type="entry name" value="P-loop containing nucleoside triphosphate hydrolases"/>
    <property type="match status" value="1"/>
</dbReference>
<dbReference type="SMART" id="SM00176">
    <property type="entry name" value="RAN"/>
    <property type="match status" value="1"/>
</dbReference>
<dbReference type="InterPro" id="IPR005225">
    <property type="entry name" value="Small_GTP-bd"/>
</dbReference>
<reference evidence="19" key="1">
    <citation type="submission" date="2022-11" db="UniProtKB">
        <authorList>
            <consortium name="EnsemblMetazoa"/>
        </authorList>
    </citation>
    <scope>IDENTIFICATION</scope>
</reference>
<evidence type="ECO:0000256" key="4">
    <source>
        <dbReference type="ARBA" id="ARBA00022448"/>
    </source>
</evidence>
<keyword evidence="11" id="KW-0342">GTP-binding</keyword>
<dbReference type="PANTHER" id="PTHR47977">
    <property type="entry name" value="RAS-RELATED PROTEIN RAB"/>
    <property type="match status" value="1"/>
</dbReference>
<evidence type="ECO:0000256" key="13">
    <source>
        <dbReference type="ARBA" id="ARBA00023288"/>
    </source>
</evidence>
<dbReference type="Pfam" id="PF00071">
    <property type="entry name" value="Ras"/>
    <property type="match status" value="1"/>
</dbReference>
<evidence type="ECO:0000256" key="10">
    <source>
        <dbReference type="ARBA" id="ARBA00023034"/>
    </source>
</evidence>
<dbReference type="InterPro" id="IPR050227">
    <property type="entry name" value="Rab"/>
</dbReference>
<evidence type="ECO:0000256" key="5">
    <source>
        <dbReference type="ARBA" id="ARBA00022723"/>
    </source>
</evidence>
<protein>
    <recommendedName>
        <fullName evidence="18">Ras-related protein Rab-36</fullName>
        <ecNumber evidence="3">3.6.5.2</ecNumber>
    </recommendedName>
</protein>
<evidence type="ECO:0000256" key="3">
    <source>
        <dbReference type="ARBA" id="ARBA00011984"/>
    </source>
</evidence>
<dbReference type="GO" id="GO:0003925">
    <property type="term" value="F:G protein activity"/>
    <property type="evidence" value="ECO:0007669"/>
    <property type="project" value="UniProtKB-EC"/>
</dbReference>
<dbReference type="InterPro" id="IPR027417">
    <property type="entry name" value="P-loop_NTPase"/>
</dbReference>
<keyword evidence="20" id="KW-1185">Reference proteome</keyword>
<dbReference type="PRINTS" id="PR00449">
    <property type="entry name" value="RASTRNSFRMNG"/>
</dbReference>
<evidence type="ECO:0000256" key="11">
    <source>
        <dbReference type="ARBA" id="ARBA00023134"/>
    </source>
</evidence>
<dbReference type="GO" id="GO:0005525">
    <property type="term" value="F:GTP binding"/>
    <property type="evidence" value="ECO:0007669"/>
    <property type="project" value="UniProtKB-KW"/>
</dbReference>
<dbReference type="SMART" id="SM00173">
    <property type="entry name" value="RAS"/>
    <property type="match status" value="1"/>
</dbReference>
<evidence type="ECO:0000256" key="14">
    <source>
        <dbReference type="ARBA" id="ARBA00023289"/>
    </source>
</evidence>
<evidence type="ECO:0000256" key="15">
    <source>
        <dbReference type="ARBA" id="ARBA00037794"/>
    </source>
</evidence>
<evidence type="ECO:0000256" key="7">
    <source>
        <dbReference type="ARBA" id="ARBA00022801"/>
    </source>
</evidence>
<organism evidence="19 20">
    <name type="scientific">Exaiptasia diaphana</name>
    <name type="common">Tropical sea anemone</name>
    <name type="synonym">Aiptasia pulchella</name>
    <dbReference type="NCBI Taxonomy" id="2652724"/>
    <lineage>
        <taxon>Eukaryota</taxon>
        <taxon>Metazoa</taxon>
        <taxon>Cnidaria</taxon>
        <taxon>Anthozoa</taxon>
        <taxon>Hexacorallia</taxon>
        <taxon>Actiniaria</taxon>
        <taxon>Aiptasiidae</taxon>
        <taxon>Exaiptasia</taxon>
    </lineage>
</organism>
<dbReference type="SMART" id="SM00175">
    <property type="entry name" value="RAB"/>
    <property type="match status" value="1"/>
</dbReference>
<dbReference type="FunFam" id="3.40.50.300:FF:000707">
    <property type="entry name" value="RAB36, member RAS oncogene family"/>
    <property type="match status" value="1"/>
</dbReference>
<dbReference type="Gene3D" id="3.40.50.300">
    <property type="entry name" value="P-loop containing nucleotide triphosphate hydrolases"/>
    <property type="match status" value="1"/>
</dbReference>
<comment type="similarity">
    <text evidence="2">Belongs to the small GTPase superfamily. Rab family.</text>
</comment>
<dbReference type="PROSITE" id="PS51420">
    <property type="entry name" value="RHO"/>
    <property type="match status" value="1"/>
</dbReference>
<keyword evidence="13" id="KW-0449">Lipoprotein</keyword>
<proteinExistence type="inferred from homology"/>
<dbReference type="InterPro" id="IPR001806">
    <property type="entry name" value="Small_GTPase"/>
</dbReference>
<dbReference type="KEGG" id="epa:110247576"/>
<keyword evidence="10" id="KW-0333">Golgi apparatus</keyword>
<dbReference type="EnsemblMetazoa" id="XM_021054034.2">
    <property type="protein sequence ID" value="XP_020909693.1"/>
    <property type="gene ID" value="LOC110247576"/>
</dbReference>
<keyword evidence="9" id="KW-0653">Protein transport</keyword>
<comment type="subcellular location">
    <subcellularLocation>
        <location evidence="15">Golgi apparatus membrane</location>
        <topology evidence="15">Lipid-anchor</topology>
    </subcellularLocation>
</comment>
<keyword evidence="6" id="KW-0547">Nucleotide-binding</keyword>
<dbReference type="PROSITE" id="PS51421">
    <property type="entry name" value="RAS"/>
    <property type="match status" value="1"/>
</dbReference>
<dbReference type="NCBIfam" id="TIGR00231">
    <property type="entry name" value="small_GTP"/>
    <property type="match status" value="1"/>
</dbReference>
<evidence type="ECO:0000256" key="6">
    <source>
        <dbReference type="ARBA" id="ARBA00022741"/>
    </source>
</evidence>
<evidence type="ECO:0000256" key="8">
    <source>
        <dbReference type="ARBA" id="ARBA00022842"/>
    </source>
</evidence>
<keyword evidence="7" id="KW-0378">Hydrolase</keyword>
<evidence type="ECO:0000256" key="2">
    <source>
        <dbReference type="ARBA" id="ARBA00006270"/>
    </source>
</evidence>
<keyword evidence="5" id="KW-0479">Metal-binding</keyword>
<evidence type="ECO:0000313" key="20">
    <source>
        <dbReference type="Proteomes" id="UP000887567"/>
    </source>
</evidence>
<dbReference type="GO" id="GO:0015031">
    <property type="term" value="P:protein transport"/>
    <property type="evidence" value="ECO:0007669"/>
    <property type="project" value="UniProtKB-KW"/>
</dbReference>
<evidence type="ECO:0000256" key="18">
    <source>
        <dbReference type="ARBA" id="ARBA00067830"/>
    </source>
</evidence>
<comment type="catalytic activity">
    <reaction evidence="16">
        <text>GTP + H2O = GDP + phosphate + H(+)</text>
        <dbReference type="Rhea" id="RHEA:19669"/>
        <dbReference type="ChEBI" id="CHEBI:15377"/>
        <dbReference type="ChEBI" id="CHEBI:15378"/>
        <dbReference type="ChEBI" id="CHEBI:37565"/>
        <dbReference type="ChEBI" id="CHEBI:43474"/>
        <dbReference type="ChEBI" id="CHEBI:58189"/>
        <dbReference type="EC" id="3.6.5.2"/>
    </reaction>
    <physiologicalReaction direction="left-to-right" evidence="16">
        <dbReference type="Rhea" id="RHEA:19670"/>
    </physiologicalReaction>
</comment>
<dbReference type="EC" id="3.6.5.2" evidence="3"/>
<evidence type="ECO:0000256" key="16">
    <source>
        <dbReference type="ARBA" id="ARBA00047660"/>
    </source>
</evidence>
<dbReference type="GO" id="GO:0000139">
    <property type="term" value="C:Golgi membrane"/>
    <property type="evidence" value="ECO:0007669"/>
    <property type="project" value="UniProtKB-SubCell"/>
</dbReference>
<dbReference type="GO" id="GO:0046872">
    <property type="term" value="F:metal ion binding"/>
    <property type="evidence" value="ECO:0007669"/>
    <property type="project" value="UniProtKB-KW"/>
</dbReference>
<evidence type="ECO:0000256" key="17">
    <source>
        <dbReference type="ARBA" id="ARBA00058763"/>
    </source>
</evidence>
<keyword evidence="4" id="KW-0813">Transport</keyword>
<dbReference type="OrthoDB" id="413584at2759"/>
<dbReference type="OMA" id="FKCIAAA"/>
<comment type="cofactor">
    <cofactor evidence="1">
        <name>Mg(2+)</name>
        <dbReference type="ChEBI" id="CHEBI:18420"/>
    </cofactor>
</comment>
<keyword evidence="8" id="KW-0460">Magnesium</keyword>
<evidence type="ECO:0000256" key="12">
    <source>
        <dbReference type="ARBA" id="ARBA00023136"/>
    </source>
</evidence>